<name>E4Y143_OIKDI</name>
<evidence type="ECO:0000313" key="3">
    <source>
        <dbReference type="EMBL" id="CBY37355.1"/>
    </source>
</evidence>
<dbReference type="OrthoDB" id="10611143at2759"/>
<dbReference type="EMBL" id="FN653566">
    <property type="protein sequence ID" value="CBY15590.1"/>
    <property type="molecule type" value="Genomic_DNA"/>
</dbReference>
<protein>
    <recommendedName>
        <fullName evidence="1">C-type lectin domain-containing protein</fullName>
    </recommendedName>
</protein>
<dbReference type="InterPro" id="IPR001304">
    <property type="entry name" value="C-type_lectin-like"/>
</dbReference>
<dbReference type="InParanoid" id="E4Y143"/>
<feature type="domain" description="C-type lectin" evidence="1">
    <location>
        <begin position="64"/>
        <end position="192"/>
    </location>
</feature>
<evidence type="ECO:0000313" key="2">
    <source>
        <dbReference type="EMBL" id="CBY15590.1"/>
    </source>
</evidence>
<dbReference type="Proteomes" id="UP000001307">
    <property type="component" value="Unassembled WGS sequence"/>
</dbReference>
<reference evidence="2" key="1">
    <citation type="journal article" date="2010" name="Science">
        <title>Plasticity of animal genome architecture unmasked by rapid evolution of a pelagic tunicate.</title>
        <authorList>
            <person name="Denoeud F."/>
            <person name="Henriet S."/>
            <person name="Mungpakdee S."/>
            <person name="Aury J.M."/>
            <person name="Da Silva C."/>
            <person name="Brinkmann H."/>
            <person name="Mikhaleva J."/>
            <person name="Olsen L.C."/>
            <person name="Jubin C."/>
            <person name="Canestro C."/>
            <person name="Bouquet J.M."/>
            <person name="Danks G."/>
            <person name="Poulain J."/>
            <person name="Campsteijn C."/>
            <person name="Adamski M."/>
            <person name="Cross I."/>
            <person name="Yadetie F."/>
            <person name="Muffato M."/>
            <person name="Louis A."/>
            <person name="Butcher S."/>
            <person name="Tsagkogeorga G."/>
            <person name="Konrad A."/>
            <person name="Singh S."/>
            <person name="Jensen M.F."/>
            <person name="Cong E.H."/>
            <person name="Eikeseth-Otteraa H."/>
            <person name="Noel B."/>
            <person name="Anthouard V."/>
            <person name="Porcel B.M."/>
            <person name="Kachouri-Lafond R."/>
            <person name="Nishino A."/>
            <person name="Ugolini M."/>
            <person name="Chourrout P."/>
            <person name="Nishida H."/>
            <person name="Aasland R."/>
            <person name="Huzurbazar S."/>
            <person name="Westhof E."/>
            <person name="Delsuc F."/>
            <person name="Lehrach H."/>
            <person name="Reinhardt R."/>
            <person name="Weissenbach J."/>
            <person name="Roy S.W."/>
            <person name="Artiguenave F."/>
            <person name="Postlethwait J.H."/>
            <person name="Manak J.R."/>
            <person name="Thompson E.M."/>
            <person name="Jaillon O."/>
            <person name="Du Pasquier L."/>
            <person name="Boudinot P."/>
            <person name="Liberles D.A."/>
            <person name="Volff J.N."/>
            <person name="Philippe H."/>
            <person name="Lenhard B."/>
            <person name="Roest Crollius H."/>
            <person name="Wincker P."/>
            <person name="Chourrout D."/>
        </authorList>
    </citation>
    <scope>NUCLEOTIDE SEQUENCE [LARGE SCALE GENOMIC DNA]</scope>
</reference>
<dbReference type="CDD" id="cd00037">
    <property type="entry name" value="CLECT"/>
    <property type="match status" value="1"/>
</dbReference>
<proteinExistence type="predicted"/>
<dbReference type="EMBL" id="FN654955">
    <property type="protein sequence ID" value="CBY37355.1"/>
    <property type="molecule type" value="Genomic_DNA"/>
</dbReference>
<dbReference type="SMART" id="SM00034">
    <property type="entry name" value="CLECT"/>
    <property type="match status" value="1"/>
</dbReference>
<dbReference type="SUPFAM" id="SSF56436">
    <property type="entry name" value="C-type lectin-like"/>
    <property type="match status" value="1"/>
</dbReference>
<dbReference type="InterPro" id="IPR016187">
    <property type="entry name" value="CTDL_fold"/>
</dbReference>
<accession>E4Y143</accession>
<keyword evidence="4" id="KW-1185">Reference proteome</keyword>
<dbReference type="InterPro" id="IPR016186">
    <property type="entry name" value="C-type_lectin-like/link_sf"/>
</dbReference>
<sequence>MRESNEWVIYSDKNCEDSKNFICGKSSRAIKQKKTQEIVDGASIPALITAQLTGNYQRQNILSCENDWIPTGTGECLRLYDEPKDFQSALLFCEKQKGTLANFHEYFNLRIISENDEFYLDVLSDSTGQLITSDGTFLDLPILHNSTEANKCGIYTFDIVDADNGTISQDKPVTQAGISLIDCIEEKPFICEKPTSSVQKIAFSFVSAILVLIVQKF</sequence>
<organism evidence="2">
    <name type="scientific">Oikopleura dioica</name>
    <name type="common">Tunicate</name>
    <dbReference type="NCBI Taxonomy" id="34765"/>
    <lineage>
        <taxon>Eukaryota</taxon>
        <taxon>Metazoa</taxon>
        <taxon>Chordata</taxon>
        <taxon>Tunicata</taxon>
        <taxon>Appendicularia</taxon>
        <taxon>Copelata</taxon>
        <taxon>Oikopleuridae</taxon>
        <taxon>Oikopleura</taxon>
    </lineage>
</organism>
<dbReference type="Gene3D" id="3.10.100.10">
    <property type="entry name" value="Mannose-Binding Protein A, subunit A"/>
    <property type="match status" value="1"/>
</dbReference>
<dbReference type="Proteomes" id="UP000011014">
    <property type="component" value="Unassembled WGS sequence"/>
</dbReference>
<evidence type="ECO:0000259" key="1">
    <source>
        <dbReference type="SMART" id="SM00034"/>
    </source>
</evidence>
<evidence type="ECO:0000313" key="4">
    <source>
        <dbReference type="Proteomes" id="UP000001307"/>
    </source>
</evidence>
<dbReference type="AlphaFoldDB" id="E4Y143"/>
<gene>
    <name evidence="2" type="ORF">GSOID_T00013888001</name>
    <name evidence="3" type="ORF">GSOID_T00030456001</name>
</gene>